<accession>A0A4Z2HJB0</accession>
<organism evidence="1 2">
    <name type="scientific">Liparis tanakae</name>
    <name type="common">Tanaka's snailfish</name>
    <dbReference type="NCBI Taxonomy" id="230148"/>
    <lineage>
        <taxon>Eukaryota</taxon>
        <taxon>Metazoa</taxon>
        <taxon>Chordata</taxon>
        <taxon>Craniata</taxon>
        <taxon>Vertebrata</taxon>
        <taxon>Euteleostomi</taxon>
        <taxon>Actinopterygii</taxon>
        <taxon>Neopterygii</taxon>
        <taxon>Teleostei</taxon>
        <taxon>Neoteleostei</taxon>
        <taxon>Acanthomorphata</taxon>
        <taxon>Eupercaria</taxon>
        <taxon>Perciformes</taxon>
        <taxon>Cottioidei</taxon>
        <taxon>Cottales</taxon>
        <taxon>Liparidae</taxon>
        <taxon>Liparis</taxon>
    </lineage>
</organism>
<dbReference type="AlphaFoldDB" id="A0A4Z2HJB0"/>
<dbReference type="Proteomes" id="UP000314294">
    <property type="component" value="Unassembled WGS sequence"/>
</dbReference>
<dbReference type="EMBL" id="SRLO01000228">
    <property type="protein sequence ID" value="TNN65867.1"/>
    <property type="molecule type" value="Genomic_DNA"/>
</dbReference>
<proteinExistence type="predicted"/>
<gene>
    <name evidence="1" type="ORF">EYF80_023867</name>
</gene>
<keyword evidence="2" id="KW-1185">Reference proteome</keyword>
<comment type="caution">
    <text evidence="1">The sequence shown here is derived from an EMBL/GenBank/DDBJ whole genome shotgun (WGS) entry which is preliminary data.</text>
</comment>
<evidence type="ECO:0000313" key="2">
    <source>
        <dbReference type="Proteomes" id="UP000314294"/>
    </source>
</evidence>
<reference evidence="1 2" key="1">
    <citation type="submission" date="2019-03" db="EMBL/GenBank/DDBJ databases">
        <title>First draft genome of Liparis tanakae, snailfish: a comprehensive survey of snailfish specific genes.</title>
        <authorList>
            <person name="Kim W."/>
            <person name="Song I."/>
            <person name="Jeong J.-H."/>
            <person name="Kim D."/>
            <person name="Kim S."/>
            <person name="Ryu S."/>
            <person name="Song J.Y."/>
            <person name="Lee S.K."/>
        </authorList>
    </citation>
    <scope>NUCLEOTIDE SEQUENCE [LARGE SCALE GENOMIC DNA]</scope>
    <source>
        <tissue evidence="1">Muscle</tissue>
    </source>
</reference>
<sequence length="66" mass="7841">MFQGLKRSLHQSLEHQGHRALFPDPYRKRFMRGFGAWLHVCIYTADTPQLHRSGERQYSDKRAARV</sequence>
<name>A0A4Z2HJB0_9TELE</name>
<evidence type="ECO:0000313" key="1">
    <source>
        <dbReference type="EMBL" id="TNN65867.1"/>
    </source>
</evidence>
<protein>
    <submittedName>
        <fullName evidence="1">Uncharacterized protein</fullName>
    </submittedName>
</protein>